<evidence type="ECO:0000256" key="3">
    <source>
        <dbReference type="ARBA" id="ARBA00022723"/>
    </source>
</evidence>
<evidence type="ECO:0000259" key="6">
    <source>
        <dbReference type="PROSITE" id="PS51918"/>
    </source>
</evidence>
<dbReference type="CDD" id="cd01335">
    <property type="entry name" value="Radical_SAM"/>
    <property type="match status" value="1"/>
</dbReference>
<dbReference type="Pfam" id="PF04055">
    <property type="entry name" value="Radical_SAM"/>
    <property type="match status" value="1"/>
</dbReference>
<reference evidence="7 8" key="1">
    <citation type="submission" date="2020-12" db="EMBL/GenBank/DDBJ databases">
        <title>Whole genome sequences of gut porcine anaerobes.</title>
        <authorList>
            <person name="Kubasova T."/>
            <person name="Jahodarova E."/>
            <person name="Rychlik I."/>
        </authorList>
    </citation>
    <scope>NUCLEOTIDE SEQUENCE [LARGE SCALE GENOMIC DNA]</scope>
    <source>
        <strain evidence="7 8">An925</strain>
    </source>
</reference>
<accession>A0ABS9CKH0</accession>
<evidence type="ECO:0000313" key="7">
    <source>
        <dbReference type="EMBL" id="MCF2564812.1"/>
    </source>
</evidence>
<dbReference type="InterPro" id="IPR023885">
    <property type="entry name" value="4Fe4S-binding_SPASM_dom"/>
</dbReference>
<comment type="cofactor">
    <cofactor evidence="1">
        <name>[4Fe-4S] cluster</name>
        <dbReference type="ChEBI" id="CHEBI:49883"/>
    </cofactor>
</comment>
<gene>
    <name evidence="7" type="ORF">I6E12_11965</name>
</gene>
<comment type="caution">
    <text evidence="7">The sequence shown here is derived from an EMBL/GenBank/DDBJ whole genome shotgun (WGS) entry which is preliminary data.</text>
</comment>
<dbReference type="SFLD" id="SFLDS00029">
    <property type="entry name" value="Radical_SAM"/>
    <property type="match status" value="1"/>
</dbReference>
<dbReference type="EMBL" id="JADYTN010000041">
    <property type="protein sequence ID" value="MCF2564812.1"/>
    <property type="molecule type" value="Genomic_DNA"/>
</dbReference>
<dbReference type="SFLD" id="SFLDG01067">
    <property type="entry name" value="SPASM/twitch_domain_containing"/>
    <property type="match status" value="1"/>
</dbReference>
<dbReference type="InterPro" id="IPR007197">
    <property type="entry name" value="rSAM"/>
</dbReference>
<dbReference type="NCBIfam" id="TIGR04085">
    <property type="entry name" value="rSAM_more_4Fe4S"/>
    <property type="match status" value="1"/>
</dbReference>
<dbReference type="Proteomes" id="UP001200470">
    <property type="component" value="Unassembled WGS sequence"/>
</dbReference>
<name>A0ABS9CKH0_9BACT</name>
<keyword evidence="2" id="KW-0949">S-adenosyl-L-methionine</keyword>
<dbReference type="PANTHER" id="PTHR11228">
    <property type="entry name" value="RADICAL SAM DOMAIN PROTEIN"/>
    <property type="match status" value="1"/>
</dbReference>
<dbReference type="Gene3D" id="3.20.20.70">
    <property type="entry name" value="Aldolase class I"/>
    <property type="match status" value="1"/>
</dbReference>
<dbReference type="RefSeq" id="WP_301638684.1">
    <property type="nucleotide sequence ID" value="NZ_JADYTN010000041.1"/>
</dbReference>
<keyword evidence="8" id="KW-1185">Reference proteome</keyword>
<evidence type="ECO:0000256" key="2">
    <source>
        <dbReference type="ARBA" id="ARBA00022691"/>
    </source>
</evidence>
<proteinExistence type="predicted"/>
<evidence type="ECO:0000256" key="5">
    <source>
        <dbReference type="ARBA" id="ARBA00023014"/>
    </source>
</evidence>
<evidence type="ECO:0000256" key="1">
    <source>
        <dbReference type="ARBA" id="ARBA00001966"/>
    </source>
</evidence>
<sequence length="351" mass="39873">MQQRTRGDIVVGEHPEQHYKTVFSQRTGFFVRLEEDGYEEPFWAEDGPELLDLSITNYCERCCEFCYRGANTSGRHMPLEDVECVVKQAKDAGVLQIALGGGNPNQHPQFVEVLRIVREHGIVPSYTSNGEGLTDDILKTTKKYCGAMALSLYPPYEHYDQLAEHISDMGIKLNLHVILKSDTIDLLTAWFKEPPVLFSHINAVIVLNYKPIRGSQDLSIKDGERLKAFYEAASTCKSVKIGFDSCCVPGIVTWMKVDPALIDSCEAARFSAFVSEDMRMYPCSFMANTEQYGDLRKERLLDIWQNHSAFVRHRETVRHKTCVGCMYQLVCKGGCVFMSEINQCKYNLCSR</sequence>
<dbReference type="InterPro" id="IPR058240">
    <property type="entry name" value="rSAM_sf"/>
</dbReference>
<keyword evidence="5" id="KW-0411">Iron-sulfur</keyword>
<protein>
    <submittedName>
        <fullName evidence="7">Radical SAM protein</fullName>
    </submittedName>
</protein>
<dbReference type="SUPFAM" id="SSF102114">
    <property type="entry name" value="Radical SAM enzymes"/>
    <property type="match status" value="1"/>
</dbReference>
<keyword evidence="4" id="KW-0408">Iron</keyword>
<evidence type="ECO:0000313" key="8">
    <source>
        <dbReference type="Proteomes" id="UP001200470"/>
    </source>
</evidence>
<dbReference type="PROSITE" id="PS51918">
    <property type="entry name" value="RADICAL_SAM"/>
    <property type="match status" value="1"/>
</dbReference>
<feature type="domain" description="Radical SAM core" evidence="6">
    <location>
        <begin position="45"/>
        <end position="244"/>
    </location>
</feature>
<dbReference type="Pfam" id="PF13186">
    <property type="entry name" value="SPASM"/>
    <property type="match status" value="1"/>
</dbReference>
<keyword evidence="3" id="KW-0479">Metal-binding</keyword>
<evidence type="ECO:0000256" key="4">
    <source>
        <dbReference type="ARBA" id="ARBA00023004"/>
    </source>
</evidence>
<dbReference type="InterPro" id="IPR050377">
    <property type="entry name" value="Radical_SAM_PqqE_MftC-like"/>
</dbReference>
<dbReference type="PANTHER" id="PTHR11228:SF7">
    <property type="entry name" value="PQQA PEPTIDE CYCLASE"/>
    <property type="match status" value="1"/>
</dbReference>
<dbReference type="InterPro" id="IPR013785">
    <property type="entry name" value="Aldolase_TIM"/>
</dbReference>
<organism evidence="7 8">
    <name type="scientific">Xylanibacter brevis</name>
    <dbReference type="NCBI Taxonomy" id="83231"/>
    <lineage>
        <taxon>Bacteria</taxon>
        <taxon>Pseudomonadati</taxon>
        <taxon>Bacteroidota</taxon>
        <taxon>Bacteroidia</taxon>
        <taxon>Bacteroidales</taxon>
        <taxon>Prevotellaceae</taxon>
        <taxon>Xylanibacter</taxon>
    </lineage>
</organism>